<feature type="transmembrane region" description="Helical" evidence="8">
    <location>
        <begin position="43"/>
        <end position="62"/>
    </location>
</feature>
<reference evidence="10 11" key="1">
    <citation type="submission" date="2019-03" db="EMBL/GenBank/DDBJ databases">
        <title>Draft genome sequences of novel Actinobacteria.</title>
        <authorList>
            <person name="Sahin N."/>
            <person name="Ay H."/>
            <person name="Saygin H."/>
        </authorList>
    </citation>
    <scope>NUCLEOTIDE SEQUENCE [LARGE SCALE GENOMIC DNA]</scope>
    <source>
        <strain evidence="10 11">DSM 45941</strain>
    </source>
</reference>
<name>A0A4R5BCW7_9ACTN</name>
<comment type="subcellular location">
    <subcellularLocation>
        <location evidence="1">Cell membrane</location>
    </subcellularLocation>
</comment>
<sequence length="180" mass="20488">MTSSADREQQRRGLANEPFESYAWRVHQALHDWTAKVDAKASVVLTLETAILSMIILFAGHGKRLDRLSEWETWGFRVGVTLLVCAIVLAGSAVFPQLNRREARRHWGQNYVYFGHLRRWTPEGLVDALEDGGDRRNRIVLSTQLIALSKIVWRKHAFLQYSMALVVAGNATVWTALLFV</sequence>
<protein>
    <recommendedName>
        <fullName evidence="9">Pycsar effector protein domain-containing protein</fullName>
    </recommendedName>
</protein>
<dbReference type="InterPro" id="IPR043760">
    <property type="entry name" value="PycTM_dom"/>
</dbReference>
<dbReference type="Pfam" id="PF18967">
    <property type="entry name" value="PycTM"/>
    <property type="match status" value="1"/>
</dbReference>
<dbReference type="EMBL" id="SMKY01000063">
    <property type="protein sequence ID" value="TDD82610.1"/>
    <property type="molecule type" value="Genomic_DNA"/>
</dbReference>
<evidence type="ECO:0000313" key="11">
    <source>
        <dbReference type="Proteomes" id="UP000295578"/>
    </source>
</evidence>
<keyword evidence="5 8" id="KW-1133">Transmembrane helix</keyword>
<dbReference type="GO" id="GO:0005886">
    <property type="term" value="C:plasma membrane"/>
    <property type="evidence" value="ECO:0007669"/>
    <property type="project" value="UniProtKB-SubCell"/>
</dbReference>
<organism evidence="10 11">
    <name type="scientific">Actinomadura darangshiensis</name>
    <dbReference type="NCBI Taxonomy" id="705336"/>
    <lineage>
        <taxon>Bacteria</taxon>
        <taxon>Bacillati</taxon>
        <taxon>Actinomycetota</taxon>
        <taxon>Actinomycetes</taxon>
        <taxon>Streptosporangiales</taxon>
        <taxon>Thermomonosporaceae</taxon>
        <taxon>Actinomadura</taxon>
    </lineage>
</organism>
<evidence type="ECO:0000256" key="5">
    <source>
        <dbReference type="ARBA" id="ARBA00022989"/>
    </source>
</evidence>
<keyword evidence="4" id="KW-0547">Nucleotide-binding</keyword>
<evidence type="ECO:0000256" key="6">
    <source>
        <dbReference type="ARBA" id="ARBA00023118"/>
    </source>
</evidence>
<evidence type="ECO:0000256" key="4">
    <source>
        <dbReference type="ARBA" id="ARBA00022741"/>
    </source>
</evidence>
<evidence type="ECO:0000259" key="9">
    <source>
        <dbReference type="Pfam" id="PF18967"/>
    </source>
</evidence>
<feature type="domain" description="Pycsar effector protein" evidence="9">
    <location>
        <begin position="23"/>
        <end position="179"/>
    </location>
</feature>
<keyword evidence="2" id="KW-1003">Cell membrane</keyword>
<dbReference type="GO" id="GO:0051607">
    <property type="term" value="P:defense response to virus"/>
    <property type="evidence" value="ECO:0007669"/>
    <property type="project" value="UniProtKB-KW"/>
</dbReference>
<keyword evidence="7 8" id="KW-0472">Membrane</keyword>
<feature type="transmembrane region" description="Helical" evidence="8">
    <location>
        <begin position="158"/>
        <end position="179"/>
    </location>
</feature>
<comment type="caution">
    <text evidence="10">The sequence shown here is derived from an EMBL/GenBank/DDBJ whole genome shotgun (WGS) entry which is preliminary data.</text>
</comment>
<evidence type="ECO:0000256" key="7">
    <source>
        <dbReference type="ARBA" id="ARBA00023136"/>
    </source>
</evidence>
<evidence type="ECO:0000256" key="8">
    <source>
        <dbReference type="SAM" id="Phobius"/>
    </source>
</evidence>
<evidence type="ECO:0000313" key="10">
    <source>
        <dbReference type="EMBL" id="TDD82610.1"/>
    </source>
</evidence>
<accession>A0A4R5BCW7</accession>
<keyword evidence="6" id="KW-0051">Antiviral defense</keyword>
<dbReference type="OrthoDB" id="3397489at2"/>
<dbReference type="RefSeq" id="WP_132198262.1">
    <property type="nucleotide sequence ID" value="NZ_SMKY01000063.1"/>
</dbReference>
<feature type="transmembrane region" description="Helical" evidence="8">
    <location>
        <begin position="74"/>
        <end position="95"/>
    </location>
</feature>
<gene>
    <name evidence="10" type="ORF">E1293_16400</name>
</gene>
<keyword evidence="3 8" id="KW-0812">Transmembrane</keyword>
<evidence type="ECO:0000256" key="1">
    <source>
        <dbReference type="ARBA" id="ARBA00004236"/>
    </source>
</evidence>
<keyword evidence="11" id="KW-1185">Reference proteome</keyword>
<evidence type="ECO:0000256" key="3">
    <source>
        <dbReference type="ARBA" id="ARBA00022692"/>
    </source>
</evidence>
<dbReference type="GO" id="GO:0000166">
    <property type="term" value="F:nucleotide binding"/>
    <property type="evidence" value="ECO:0007669"/>
    <property type="project" value="UniProtKB-KW"/>
</dbReference>
<dbReference type="Proteomes" id="UP000295578">
    <property type="component" value="Unassembled WGS sequence"/>
</dbReference>
<dbReference type="AlphaFoldDB" id="A0A4R5BCW7"/>
<evidence type="ECO:0000256" key="2">
    <source>
        <dbReference type="ARBA" id="ARBA00022475"/>
    </source>
</evidence>
<proteinExistence type="predicted"/>